<sequence length="343" mass="38685">MNPHAFFPMTRSTTTPLSLPLNPDQLSLWLVREQATSLGDEERQELLRWRQATASNETHYQQLLLTWQATQLVPDEHWRRILDQAPLQASRRRWLRTTLFIGAPALAAGTAVIALPGMRTLWQVTPQFTARYQSARGEQQRIVLPDQSILHLNTDTLVDVAFYADHREVTLHQGEALFDVHKQHERPFQVLGGLASILVTGTLFNVRRDPDSLSVIVQEGQVQVSSGRWWSPSHVSLGPDQRLRLDSSTGRPRVDSTPAPAATAWHTGQLVFSNAPLSEVVRELNRYRAPQQAIRIMDDSLTSRRIAAVFELHDSADLLETLPELLPLRVSTLPSGEVQLHAR</sequence>
<dbReference type="PIRSF" id="PIRSF018266">
    <property type="entry name" value="FecR"/>
    <property type="match status" value="1"/>
</dbReference>
<name>A0A8H9IMQ2_9BURK</name>
<proteinExistence type="predicted"/>
<organism evidence="2 3">
    <name type="scientific">Alcaligenes pakistanensis</name>
    <dbReference type="NCBI Taxonomy" id="1482717"/>
    <lineage>
        <taxon>Bacteria</taxon>
        <taxon>Pseudomonadati</taxon>
        <taxon>Pseudomonadota</taxon>
        <taxon>Betaproteobacteria</taxon>
        <taxon>Burkholderiales</taxon>
        <taxon>Alcaligenaceae</taxon>
        <taxon>Alcaligenes</taxon>
    </lineage>
</organism>
<evidence type="ECO:0000313" key="3">
    <source>
        <dbReference type="Proteomes" id="UP000608923"/>
    </source>
</evidence>
<dbReference type="PANTHER" id="PTHR30273:SF2">
    <property type="entry name" value="PROTEIN FECR"/>
    <property type="match status" value="1"/>
</dbReference>
<dbReference type="PANTHER" id="PTHR30273">
    <property type="entry name" value="PERIPLASMIC SIGNAL SENSOR AND SIGMA FACTOR ACTIVATOR FECR-RELATED"/>
    <property type="match status" value="1"/>
</dbReference>
<dbReference type="EMBL" id="BMZN01000002">
    <property type="protein sequence ID" value="GHC43053.1"/>
    <property type="molecule type" value="Genomic_DNA"/>
</dbReference>
<dbReference type="AlphaFoldDB" id="A0A8H9IMQ2"/>
<protein>
    <submittedName>
        <fullName evidence="2">Iron dicitrate transporter FecR</fullName>
    </submittedName>
</protein>
<comment type="caution">
    <text evidence="2">The sequence shown here is derived from an EMBL/GenBank/DDBJ whole genome shotgun (WGS) entry which is preliminary data.</text>
</comment>
<accession>A0A8H9IMQ2</accession>
<keyword evidence="3" id="KW-1185">Reference proteome</keyword>
<dbReference type="Gene3D" id="2.60.120.1440">
    <property type="match status" value="1"/>
</dbReference>
<dbReference type="GO" id="GO:0016989">
    <property type="term" value="F:sigma factor antagonist activity"/>
    <property type="evidence" value="ECO:0007669"/>
    <property type="project" value="TreeGrafter"/>
</dbReference>
<dbReference type="Proteomes" id="UP000608923">
    <property type="component" value="Unassembled WGS sequence"/>
</dbReference>
<evidence type="ECO:0000259" key="1">
    <source>
        <dbReference type="Pfam" id="PF04773"/>
    </source>
</evidence>
<dbReference type="InterPro" id="IPR006860">
    <property type="entry name" value="FecR"/>
</dbReference>
<dbReference type="Pfam" id="PF04773">
    <property type="entry name" value="FecR"/>
    <property type="match status" value="1"/>
</dbReference>
<evidence type="ECO:0000313" key="2">
    <source>
        <dbReference type="EMBL" id="GHC43053.1"/>
    </source>
</evidence>
<reference evidence="3" key="1">
    <citation type="journal article" date="2019" name="Int. J. Syst. Evol. Microbiol.">
        <title>The Global Catalogue of Microorganisms (GCM) 10K type strain sequencing project: providing services to taxonomists for standard genome sequencing and annotation.</title>
        <authorList>
            <consortium name="The Broad Institute Genomics Platform"/>
            <consortium name="The Broad Institute Genome Sequencing Center for Infectious Disease"/>
            <person name="Wu L."/>
            <person name="Ma J."/>
        </authorList>
    </citation>
    <scope>NUCLEOTIDE SEQUENCE [LARGE SCALE GENOMIC DNA]</scope>
    <source>
        <strain evidence="3">KCTC 42083</strain>
    </source>
</reference>
<gene>
    <name evidence="2" type="ORF">GCM10010096_12560</name>
</gene>
<dbReference type="InterPro" id="IPR012373">
    <property type="entry name" value="Ferrdict_sens_TM"/>
</dbReference>
<dbReference type="Gene3D" id="3.55.50.30">
    <property type="match status" value="1"/>
</dbReference>
<feature type="domain" description="FecR protein" evidence="1">
    <location>
        <begin position="131"/>
        <end position="223"/>
    </location>
</feature>